<dbReference type="InterPro" id="IPR050252">
    <property type="entry name" value="Beta/Gamma-Crystallin"/>
</dbReference>
<comment type="subunit">
    <text evidence="6">Homo/heterodimer, or complexes of higher-order. The structure of beta-crystallin oligomers seems to be stabilized through interactions between the N-terminal arms.</text>
</comment>
<feature type="domain" description="Beta/gamma crystallin 'Greek key'" evidence="8">
    <location>
        <begin position="85"/>
        <end position="129"/>
    </location>
</feature>
<dbReference type="STRING" id="8187.ENSLCAP00010014971"/>
<dbReference type="InterPro" id="IPR011024">
    <property type="entry name" value="G_crystallin-like"/>
</dbReference>
<dbReference type="GO" id="GO:0007601">
    <property type="term" value="P:visual perception"/>
    <property type="evidence" value="ECO:0007669"/>
    <property type="project" value="TreeGrafter"/>
</dbReference>
<protein>
    <recommendedName>
        <fullName evidence="3">Beta-crystallin B3</fullName>
    </recommendedName>
    <alternativeName>
        <fullName evidence="7">Beta-B3 crystallin</fullName>
    </alternativeName>
</protein>
<dbReference type="SUPFAM" id="SSF49695">
    <property type="entry name" value="gamma-Crystallin-like"/>
    <property type="match status" value="1"/>
</dbReference>
<evidence type="ECO:0000256" key="6">
    <source>
        <dbReference type="ARBA" id="ARBA00025922"/>
    </source>
</evidence>
<dbReference type="SMART" id="SM00247">
    <property type="entry name" value="XTALbg"/>
    <property type="match status" value="2"/>
</dbReference>
<evidence type="ECO:0000313" key="9">
    <source>
        <dbReference type="Ensembl" id="ENSLCAP00010014971.1"/>
    </source>
</evidence>
<dbReference type="PANTHER" id="PTHR11818">
    <property type="entry name" value="BETA/GAMMA CRYSTALLIN"/>
    <property type="match status" value="1"/>
</dbReference>
<dbReference type="PROSITE" id="PS50915">
    <property type="entry name" value="CRYSTALLIN_BETA_GAMMA"/>
    <property type="match status" value="2"/>
</dbReference>
<evidence type="ECO:0000313" key="10">
    <source>
        <dbReference type="Proteomes" id="UP000314980"/>
    </source>
</evidence>
<evidence type="ECO:0000256" key="3">
    <source>
        <dbReference type="ARBA" id="ARBA00019518"/>
    </source>
</evidence>
<dbReference type="PRINTS" id="PR01367">
    <property type="entry name" value="BGCRYSTALLIN"/>
</dbReference>
<gene>
    <name evidence="9" type="primary">CRYBB3</name>
</gene>
<dbReference type="Gene3D" id="2.60.20.10">
    <property type="entry name" value="Crystallins"/>
    <property type="match status" value="2"/>
</dbReference>
<evidence type="ECO:0000259" key="8">
    <source>
        <dbReference type="PROSITE" id="PS50915"/>
    </source>
</evidence>
<feature type="domain" description="Beta/gamma crystallin 'Greek key'" evidence="8">
    <location>
        <begin position="177"/>
        <end position="219"/>
    </location>
</feature>
<reference evidence="9" key="3">
    <citation type="submission" date="2025-09" db="UniProtKB">
        <authorList>
            <consortium name="Ensembl"/>
        </authorList>
    </citation>
    <scope>IDENTIFICATION</scope>
</reference>
<proteinExistence type="inferred from homology"/>
<name>A0A4W6CR76_LATCA</name>
<evidence type="ECO:0000256" key="1">
    <source>
        <dbReference type="ARBA" id="ARBA00003689"/>
    </source>
</evidence>
<dbReference type="GeneTree" id="ENSGT00940000158425"/>
<evidence type="ECO:0000256" key="2">
    <source>
        <dbReference type="ARBA" id="ARBA00009646"/>
    </source>
</evidence>
<dbReference type="AlphaFoldDB" id="A0A4W6CR76"/>
<evidence type="ECO:0000256" key="4">
    <source>
        <dbReference type="ARBA" id="ARBA00022613"/>
    </source>
</evidence>
<evidence type="ECO:0000256" key="7">
    <source>
        <dbReference type="ARBA" id="ARBA00032629"/>
    </source>
</evidence>
<dbReference type="GO" id="GO:0002088">
    <property type="term" value="P:lens development in camera-type eye"/>
    <property type="evidence" value="ECO:0007669"/>
    <property type="project" value="TreeGrafter"/>
</dbReference>
<comment type="similarity">
    <text evidence="2">Belongs to the beta/gamma-crystallin family.</text>
</comment>
<reference evidence="9" key="2">
    <citation type="submission" date="2025-08" db="UniProtKB">
        <authorList>
            <consortium name="Ensembl"/>
        </authorList>
    </citation>
    <scope>IDENTIFICATION</scope>
</reference>
<keyword evidence="10" id="KW-1185">Reference proteome</keyword>
<reference evidence="10" key="1">
    <citation type="submission" date="2015-09" db="EMBL/GenBank/DDBJ databases">
        <authorList>
            <person name="Sai Rama Sridatta P."/>
        </authorList>
    </citation>
    <scope>NUCLEOTIDE SEQUENCE [LARGE SCALE GENOMIC DNA]</scope>
</reference>
<evidence type="ECO:0000256" key="5">
    <source>
        <dbReference type="ARBA" id="ARBA00022737"/>
    </source>
</evidence>
<dbReference type="InParanoid" id="A0A4W6CR76"/>
<dbReference type="Ensembl" id="ENSLCAT00010015288.1">
    <property type="protein sequence ID" value="ENSLCAP00010014971.1"/>
    <property type="gene ID" value="ENSLCAG00010007078.1"/>
</dbReference>
<dbReference type="InterPro" id="IPR001064">
    <property type="entry name" value="Beta/gamma_crystallin"/>
</dbReference>
<keyword evidence="5" id="KW-0677">Repeat</keyword>
<dbReference type="Pfam" id="PF00030">
    <property type="entry name" value="Crystall"/>
    <property type="match status" value="2"/>
</dbReference>
<organism evidence="9 10">
    <name type="scientific">Lates calcarifer</name>
    <name type="common">Barramundi</name>
    <name type="synonym">Holocentrus calcarifer</name>
    <dbReference type="NCBI Taxonomy" id="8187"/>
    <lineage>
        <taxon>Eukaryota</taxon>
        <taxon>Metazoa</taxon>
        <taxon>Chordata</taxon>
        <taxon>Craniata</taxon>
        <taxon>Vertebrata</taxon>
        <taxon>Euteleostomi</taxon>
        <taxon>Actinopterygii</taxon>
        <taxon>Neopterygii</taxon>
        <taxon>Teleostei</taxon>
        <taxon>Neoteleostei</taxon>
        <taxon>Acanthomorphata</taxon>
        <taxon>Carangaria</taxon>
        <taxon>Carangaria incertae sedis</taxon>
        <taxon>Centropomidae</taxon>
        <taxon>Lates</taxon>
    </lineage>
</organism>
<dbReference type="GO" id="GO:0005212">
    <property type="term" value="F:structural constituent of eye lens"/>
    <property type="evidence" value="ECO:0007669"/>
    <property type="project" value="UniProtKB-KW"/>
</dbReference>
<sequence>VLLKNLISSNVTAVLCRGKMTEQQGTPDQLPAEKGQGGAGATYKVPRLAVFEFENFRGTKVELSGECKDVLEKMQRVGSVIVESGPWVGFERPGFAGEQFVLEKGEYPRWSAWTNCQSTYNLTSFRPLKVDSADHKLCLFENAAFEGRKMEIVDDDVPSLWAYGFQDRVASAKAISGAWVGYMYPGYRGSQYVFEHGDFKHWNDWGATAPQIQSVRRVRDMQWHKKGQPLPSLSTKPPLSLGYQTMQFWKTGTDNNETCISAGNKGFGPDFGNVQITAAYLLCIKGN</sequence>
<dbReference type="FunFam" id="2.60.20.10:FF:000002">
    <property type="entry name" value="Crystallin, beta B2"/>
    <property type="match status" value="1"/>
</dbReference>
<accession>A0A4W6CR76</accession>
<dbReference type="Proteomes" id="UP000314980">
    <property type="component" value="Unassembled WGS sequence"/>
</dbReference>
<keyword evidence="4" id="KW-0273">Eye lens protein</keyword>
<dbReference type="FunFam" id="2.60.20.10:FF:000005">
    <property type="entry name" value="Crystallin, beta B1"/>
    <property type="match status" value="1"/>
</dbReference>
<comment type="function">
    <text evidence="1">Crystallins are the dominant structural components of the vertebrate eye lens.</text>
</comment>
<dbReference type="PANTHER" id="PTHR11818:SF13">
    <property type="entry name" value="BETA-CRYSTALLIN B3"/>
    <property type="match status" value="1"/>
</dbReference>